<dbReference type="EMBL" id="BARS01003499">
    <property type="protein sequence ID" value="GAF83585.1"/>
    <property type="molecule type" value="Genomic_DNA"/>
</dbReference>
<dbReference type="Pfam" id="PF01796">
    <property type="entry name" value="OB_ChsH2_C"/>
    <property type="match status" value="1"/>
</dbReference>
<dbReference type="InterPro" id="IPR022002">
    <property type="entry name" value="ChsH2_Znr"/>
</dbReference>
<dbReference type="Gene3D" id="6.10.30.10">
    <property type="match status" value="1"/>
</dbReference>
<sequence length="168" mass="19408">MTAKIKKFPGVYLRESDFKEKKILFNEWNPNAQYAWDAGVAIGRYLAELKEGRLTGVRCQSCRRTVIPPRNFCEWCFRPMDDWVTLPDTGTVNTFSLCYVTWDMQYLTEPQLPAVIDIDGTRPLVGIMHMLGEVDPKEVKIGMRVQAVWKPAEEREGSILDVKYFKPV</sequence>
<dbReference type="SUPFAM" id="SSF50249">
    <property type="entry name" value="Nucleic acid-binding proteins"/>
    <property type="match status" value="1"/>
</dbReference>
<organism evidence="3">
    <name type="scientific">marine sediment metagenome</name>
    <dbReference type="NCBI Taxonomy" id="412755"/>
    <lineage>
        <taxon>unclassified sequences</taxon>
        <taxon>metagenomes</taxon>
        <taxon>ecological metagenomes</taxon>
    </lineage>
</organism>
<proteinExistence type="predicted"/>
<evidence type="ECO:0000313" key="3">
    <source>
        <dbReference type="EMBL" id="GAF83585.1"/>
    </source>
</evidence>
<protein>
    <recommendedName>
        <fullName evidence="4">DUF35 domain-containing protein</fullName>
    </recommendedName>
</protein>
<feature type="domain" description="ChsH2 rubredoxin-like zinc ribbon" evidence="2">
    <location>
        <begin position="48"/>
        <end position="78"/>
    </location>
</feature>
<dbReference type="AlphaFoldDB" id="X0U522"/>
<dbReference type="PANTHER" id="PTHR34075">
    <property type="entry name" value="BLR3430 PROTEIN"/>
    <property type="match status" value="1"/>
</dbReference>
<comment type="caution">
    <text evidence="3">The sequence shown here is derived from an EMBL/GenBank/DDBJ whole genome shotgun (WGS) entry which is preliminary data.</text>
</comment>
<dbReference type="InterPro" id="IPR052513">
    <property type="entry name" value="Thioester_dehydratase-like"/>
</dbReference>
<evidence type="ECO:0000259" key="2">
    <source>
        <dbReference type="Pfam" id="PF12172"/>
    </source>
</evidence>
<name>X0U522_9ZZZZ</name>
<accession>X0U522</accession>
<dbReference type="PANTHER" id="PTHR34075:SF4">
    <property type="entry name" value="DUF35 DOMAIN-CONTAINING PROTEIN"/>
    <property type="match status" value="1"/>
</dbReference>
<dbReference type="Pfam" id="PF12172">
    <property type="entry name" value="zf-ChsH2"/>
    <property type="match status" value="1"/>
</dbReference>
<dbReference type="InterPro" id="IPR012340">
    <property type="entry name" value="NA-bd_OB-fold"/>
</dbReference>
<feature type="domain" description="ChsH2 C-terminal OB-fold" evidence="1">
    <location>
        <begin position="83"/>
        <end position="150"/>
    </location>
</feature>
<evidence type="ECO:0000259" key="1">
    <source>
        <dbReference type="Pfam" id="PF01796"/>
    </source>
</evidence>
<gene>
    <name evidence="3" type="ORF">S01H1_06787</name>
</gene>
<evidence type="ECO:0008006" key="4">
    <source>
        <dbReference type="Google" id="ProtNLM"/>
    </source>
</evidence>
<reference evidence="3" key="1">
    <citation type="journal article" date="2014" name="Front. Microbiol.">
        <title>High frequency of phylogenetically diverse reductive dehalogenase-homologous genes in deep subseafloor sedimentary metagenomes.</title>
        <authorList>
            <person name="Kawai M."/>
            <person name="Futagami T."/>
            <person name="Toyoda A."/>
            <person name="Takaki Y."/>
            <person name="Nishi S."/>
            <person name="Hori S."/>
            <person name="Arai W."/>
            <person name="Tsubouchi T."/>
            <person name="Morono Y."/>
            <person name="Uchiyama I."/>
            <person name="Ito T."/>
            <person name="Fujiyama A."/>
            <person name="Inagaki F."/>
            <person name="Takami H."/>
        </authorList>
    </citation>
    <scope>NUCLEOTIDE SEQUENCE</scope>
    <source>
        <strain evidence="3">Expedition CK06-06</strain>
    </source>
</reference>
<dbReference type="InterPro" id="IPR002878">
    <property type="entry name" value="ChsH2_C"/>
</dbReference>